<dbReference type="Gene3D" id="3.40.50.150">
    <property type="entry name" value="Vaccinia Virus protein VP39"/>
    <property type="match status" value="1"/>
</dbReference>
<evidence type="ECO:0000313" key="3">
    <source>
        <dbReference type="Proteomes" id="UP001201701"/>
    </source>
</evidence>
<proteinExistence type="predicted"/>
<accession>A0ABS9QIE3</accession>
<dbReference type="Proteomes" id="UP001201701">
    <property type="component" value="Unassembled WGS sequence"/>
</dbReference>
<organism evidence="2 3">
    <name type="scientific">Mesorhizobium retamae</name>
    <dbReference type="NCBI Taxonomy" id="2912854"/>
    <lineage>
        <taxon>Bacteria</taxon>
        <taxon>Pseudomonadati</taxon>
        <taxon>Pseudomonadota</taxon>
        <taxon>Alphaproteobacteria</taxon>
        <taxon>Hyphomicrobiales</taxon>
        <taxon>Phyllobacteriaceae</taxon>
        <taxon>Mesorhizobium</taxon>
    </lineage>
</organism>
<feature type="domain" description="Methyltransferase FkbM" evidence="1">
    <location>
        <begin position="41"/>
        <end position="110"/>
    </location>
</feature>
<comment type="caution">
    <text evidence="2">The sequence shown here is derived from an EMBL/GenBank/DDBJ whole genome shotgun (WGS) entry which is preliminary data.</text>
</comment>
<keyword evidence="2" id="KW-0808">Transferase</keyword>
<evidence type="ECO:0000259" key="1">
    <source>
        <dbReference type="Pfam" id="PF05050"/>
    </source>
</evidence>
<dbReference type="NCBIfam" id="TIGR01444">
    <property type="entry name" value="fkbM_fam"/>
    <property type="match status" value="1"/>
</dbReference>
<dbReference type="GO" id="GO:0008168">
    <property type="term" value="F:methyltransferase activity"/>
    <property type="evidence" value="ECO:0007669"/>
    <property type="project" value="UniProtKB-KW"/>
</dbReference>
<dbReference type="RefSeq" id="WP_239368147.1">
    <property type="nucleotide sequence ID" value="NZ_JAKREW010000021.1"/>
</dbReference>
<reference evidence="2 3" key="1">
    <citation type="submission" date="2022-02" db="EMBL/GenBank/DDBJ databases">
        <title>Draft genome sequence of Mezorhizobium retamae strain IRAMC:0171 isolated from Retama raetam nodules.</title>
        <authorList>
            <person name="Bengaied R."/>
            <person name="Sbissi I."/>
            <person name="Huber K."/>
            <person name="Ghodbane F."/>
            <person name="Nouioui I."/>
            <person name="Tarhouni M."/>
            <person name="Gtari M."/>
        </authorList>
    </citation>
    <scope>NUCLEOTIDE SEQUENCE [LARGE SCALE GENOMIC DNA]</scope>
    <source>
        <strain evidence="2 3">IRAMC:0171</strain>
    </source>
</reference>
<dbReference type="InterPro" id="IPR006342">
    <property type="entry name" value="FkbM_mtfrase"/>
</dbReference>
<dbReference type="InterPro" id="IPR029063">
    <property type="entry name" value="SAM-dependent_MTases_sf"/>
</dbReference>
<dbReference type="SUPFAM" id="SSF53335">
    <property type="entry name" value="S-adenosyl-L-methionine-dependent methyltransferases"/>
    <property type="match status" value="1"/>
</dbReference>
<gene>
    <name evidence="2" type="ORF">L4923_19485</name>
</gene>
<dbReference type="EMBL" id="JAKREW010000021">
    <property type="protein sequence ID" value="MCG7507217.1"/>
    <property type="molecule type" value="Genomic_DNA"/>
</dbReference>
<evidence type="ECO:0000313" key="2">
    <source>
        <dbReference type="EMBL" id="MCG7507217.1"/>
    </source>
</evidence>
<dbReference type="GO" id="GO:0032259">
    <property type="term" value="P:methylation"/>
    <property type="evidence" value="ECO:0007669"/>
    <property type="project" value="UniProtKB-KW"/>
</dbReference>
<keyword evidence="3" id="KW-1185">Reference proteome</keyword>
<name>A0ABS9QIE3_9HYPH</name>
<protein>
    <submittedName>
        <fullName evidence="2">FkbM family methyltransferase</fullName>
    </submittedName>
</protein>
<dbReference type="Pfam" id="PF05050">
    <property type="entry name" value="Methyltransf_21"/>
    <property type="match status" value="1"/>
</dbReference>
<sequence>MVGRALKFAQWRNPRNTRFDVLQSEIDDLRTFLSDGDVAIDIGAQVGDATLPMAFACGPNGMVFAFEPNPFVFFVLARNAVLNPVKCNIIAYSYAVTAKDGPMVVKYGGPDYQNGGENAAIL</sequence>
<keyword evidence="2" id="KW-0489">Methyltransferase</keyword>